<dbReference type="InterPro" id="IPR044868">
    <property type="entry name" value="Rpn13/ADRM1_Pru"/>
</dbReference>
<accession>A0A3S8NV09</accession>
<dbReference type="InterPro" id="IPR038633">
    <property type="entry name" value="Rpn13/ADRM1_Pru_sf"/>
</dbReference>
<evidence type="ECO:0000256" key="7">
    <source>
        <dbReference type="SAM" id="MobiDB-lite"/>
    </source>
</evidence>
<dbReference type="InterPro" id="IPR006773">
    <property type="entry name" value="Rpn13/ADRM1"/>
</dbReference>
<proteinExistence type="evidence at transcript level"/>
<dbReference type="PROSITE" id="PS51916">
    <property type="entry name" value="DEUBAD"/>
    <property type="match status" value="1"/>
</dbReference>
<dbReference type="AlphaFoldDB" id="A0A3S8NV09"/>
<evidence type="ECO:0000256" key="1">
    <source>
        <dbReference type="ARBA" id="ARBA00004123"/>
    </source>
</evidence>
<dbReference type="CDD" id="cd13314">
    <property type="entry name" value="PH_Rpn13"/>
    <property type="match status" value="1"/>
</dbReference>
<dbReference type="GO" id="GO:0008541">
    <property type="term" value="C:proteasome regulatory particle, lid subcomplex"/>
    <property type="evidence" value="ECO:0007669"/>
    <property type="project" value="TreeGrafter"/>
</dbReference>
<organism evidence="10">
    <name type="scientific">Halichondria panicea</name>
    <name type="common">Breadcrumb sponge</name>
    <dbReference type="NCBI Taxonomy" id="6063"/>
    <lineage>
        <taxon>Eukaryota</taxon>
        <taxon>Metazoa</taxon>
        <taxon>Porifera</taxon>
        <taxon>Demospongiae</taxon>
        <taxon>Heteroscleromorpha</taxon>
        <taxon>Suberitida</taxon>
        <taxon>Halichondriidae</taxon>
        <taxon>Halichondria</taxon>
        <taxon>Halichondria (Halichondria)</taxon>
    </lineage>
</organism>
<feature type="region of interest" description="Disordered" evidence="7">
    <location>
        <begin position="346"/>
        <end position="378"/>
    </location>
</feature>
<dbReference type="PANTHER" id="PTHR12225:SF0">
    <property type="entry name" value="PROTEASOMAL UBIQUITIN RECEPTOR ADRM1"/>
    <property type="match status" value="1"/>
</dbReference>
<dbReference type="PROSITE" id="PS51917">
    <property type="entry name" value="PRU"/>
    <property type="match status" value="1"/>
</dbReference>
<dbReference type="InterPro" id="IPR032368">
    <property type="entry name" value="RPN13_DEUBAD"/>
</dbReference>
<feature type="compositionally biased region" description="Basic and acidic residues" evidence="7">
    <location>
        <begin position="355"/>
        <end position="378"/>
    </location>
</feature>
<dbReference type="GO" id="GO:0005634">
    <property type="term" value="C:nucleus"/>
    <property type="evidence" value="ECO:0007669"/>
    <property type="project" value="UniProtKB-SubCell"/>
</dbReference>
<comment type="subcellular location">
    <subcellularLocation>
        <location evidence="2">Cytoplasm</location>
    </subcellularLocation>
    <subcellularLocation>
        <location evidence="1">Nucleus</location>
    </subcellularLocation>
</comment>
<dbReference type="RefSeq" id="XP_064383107.1">
    <property type="nucleotide sequence ID" value="XM_064527037.1"/>
</dbReference>
<dbReference type="Gene3D" id="2.30.29.70">
    <property type="entry name" value="Proteasomal ubiquitin receptor Rpn13/ADRM1"/>
    <property type="match status" value="1"/>
</dbReference>
<feature type="non-terminal residue" evidence="10">
    <location>
        <position position="1"/>
    </location>
</feature>
<evidence type="ECO:0000256" key="6">
    <source>
        <dbReference type="ARBA" id="ARBA00023242"/>
    </source>
</evidence>
<dbReference type="Gene3D" id="1.10.2020.20">
    <property type="match status" value="1"/>
</dbReference>
<dbReference type="PANTHER" id="PTHR12225">
    <property type="entry name" value="ADHESION REGULATING MOLECULE 1 110 KDA CELL MEMBRANE GLYCOPROTEIN"/>
    <property type="match status" value="1"/>
</dbReference>
<comment type="similarity">
    <text evidence="3">Belongs to the ADRM1 family.</text>
</comment>
<dbReference type="InterPro" id="IPR038108">
    <property type="entry name" value="RPN13_DEUBAD_sf"/>
</dbReference>
<dbReference type="InterPro" id="IPR044867">
    <property type="entry name" value="DEUBAD_dom"/>
</dbReference>
<evidence type="ECO:0000256" key="4">
    <source>
        <dbReference type="ARBA" id="ARBA00022490"/>
    </source>
</evidence>
<keyword evidence="6" id="KW-0539">Nucleus</keyword>
<protein>
    <submittedName>
        <fullName evidence="10">Proteasomal ubiquitin receptor ADRM1</fullName>
    </submittedName>
</protein>
<keyword evidence="4" id="KW-0963">Cytoplasm</keyword>
<dbReference type="GeneID" id="135331784"/>
<feature type="region of interest" description="Disordered" evidence="7">
    <location>
        <begin position="177"/>
        <end position="233"/>
    </location>
</feature>
<evidence type="ECO:0000259" key="8">
    <source>
        <dbReference type="PROSITE" id="PS51916"/>
    </source>
</evidence>
<keyword evidence="5" id="KW-0647">Proteasome</keyword>
<dbReference type="Pfam" id="PF04683">
    <property type="entry name" value="Rpn13_ADRM1_Pru"/>
    <property type="match status" value="1"/>
</dbReference>
<dbReference type="Pfam" id="PF16550">
    <property type="entry name" value="RPN13_C"/>
    <property type="match status" value="1"/>
</dbReference>
<dbReference type="FunFam" id="2.30.29.70:FF:000001">
    <property type="entry name" value="Proteasomal ubiquitin receptor ADRM1"/>
    <property type="match status" value="1"/>
</dbReference>
<evidence type="ECO:0000256" key="5">
    <source>
        <dbReference type="ARBA" id="ARBA00022942"/>
    </source>
</evidence>
<evidence type="ECO:0000313" key="10">
    <source>
        <dbReference type="EMBL" id="AZI95719.1"/>
    </source>
</evidence>
<keyword evidence="10" id="KW-0675">Receptor</keyword>
<dbReference type="GO" id="GO:0061133">
    <property type="term" value="F:endopeptidase activator activity"/>
    <property type="evidence" value="ECO:0007669"/>
    <property type="project" value="TreeGrafter"/>
</dbReference>
<dbReference type="GO" id="GO:0005737">
    <property type="term" value="C:cytoplasm"/>
    <property type="evidence" value="ECO:0007669"/>
    <property type="project" value="UniProtKB-SubCell"/>
</dbReference>
<sequence>MAALFGSSASDGRREPRSLVEFRAGKMTLSGTTVTADPRKGLVYMKLDDGLVHFYWKDRKTGSVGDDLIIFPGDAEFKRVSQCTTGRVFILKFKDSARKYFYWMQEPSEDKDEDLIKKVNDIIEHPPDPSSVAAEGLAGLSGLSGLPPGLMNNPQLIEQLISSGAIPPDLLRLDALGGRGASSSSSPRSTTAAATDGPPSSSSARQQSSSSRRQQPVQQQETRPPPTTQSQIQLSDLQSILSSITIPEGGQGAPEDHVSLNEAITPDVLRPLSNNSAVQEQVSDHLPPTSEGVPTILNSPQFHQAMGLFSSALQSGQLGPLMGQFGLGPGVAEAANTGSVQRFAAALQTELSDAEDSKDKEDKEASSKDKDNKDNETK</sequence>
<evidence type="ECO:0000256" key="2">
    <source>
        <dbReference type="ARBA" id="ARBA00004496"/>
    </source>
</evidence>
<evidence type="ECO:0000259" key="9">
    <source>
        <dbReference type="PROSITE" id="PS51917"/>
    </source>
</evidence>
<evidence type="ECO:0000256" key="3">
    <source>
        <dbReference type="ARBA" id="ARBA00009216"/>
    </source>
</evidence>
<feature type="domain" description="DEUBAD" evidence="8">
    <location>
        <begin position="251"/>
        <end position="357"/>
    </location>
</feature>
<dbReference type="GO" id="GO:0070628">
    <property type="term" value="F:proteasome binding"/>
    <property type="evidence" value="ECO:0007669"/>
    <property type="project" value="TreeGrafter"/>
</dbReference>
<dbReference type="EMBL" id="MH683033">
    <property type="protein sequence ID" value="AZI95719.1"/>
    <property type="molecule type" value="mRNA"/>
</dbReference>
<feature type="domain" description="Pru" evidence="9">
    <location>
        <begin position="14"/>
        <end position="126"/>
    </location>
</feature>
<reference evidence="10" key="1">
    <citation type="submission" date="2018-07" db="EMBL/GenBank/DDBJ databases">
        <title>The proteasomal complex of Halichondria panacea (cold-water sponge).</title>
        <authorList>
            <person name="Finoshin A."/>
            <person name="Lyupina Y."/>
            <person name="Mikhailov V."/>
            <person name="Kravchuk O."/>
        </authorList>
    </citation>
    <scope>NUCLEOTIDE SEQUENCE</scope>
</reference>
<name>A0A3S8NV09_HALPA</name>